<dbReference type="EMBL" id="LAZR01030047">
    <property type="protein sequence ID" value="KKL57783.1"/>
    <property type="molecule type" value="Genomic_DNA"/>
</dbReference>
<organism evidence="2">
    <name type="scientific">marine sediment metagenome</name>
    <dbReference type="NCBI Taxonomy" id="412755"/>
    <lineage>
        <taxon>unclassified sequences</taxon>
        <taxon>metagenomes</taxon>
        <taxon>ecological metagenomes</taxon>
    </lineage>
</organism>
<feature type="non-terminal residue" evidence="2">
    <location>
        <position position="112"/>
    </location>
</feature>
<dbReference type="AlphaFoldDB" id="A0A0F9D7V9"/>
<protein>
    <submittedName>
        <fullName evidence="2">Uncharacterized protein</fullName>
    </submittedName>
</protein>
<name>A0A0F9D7V9_9ZZZZ</name>
<comment type="caution">
    <text evidence="2">The sequence shown here is derived from an EMBL/GenBank/DDBJ whole genome shotgun (WGS) entry which is preliminary data.</text>
</comment>
<reference evidence="2" key="1">
    <citation type="journal article" date="2015" name="Nature">
        <title>Complex archaea that bridge the gap between prokaryotes and eukaryotes.</title>
        <authorList>
            <person name="Spang A."/>
            <person name="Saw J.H."/>
            <person name="Jorgensen S.L."/>
            <person name="Zaremba-Niedzwiedzka K."/>
            <person name="Martijn J."/>
            <person name="Lind A.E."/>
            <person name="van Eijk R."/>
            <person name="Schleper C."/>
            <person name="Guy L."/>
            <person name="Ettema T.J."/>
        </authorList>
    </citation>
    <scope>NUCLEOTIDE SEQUENCE</scope>
</reference>
<feature type="compositionally biased region" description="Basic and acidic residues" evidence="1">
    <location>
        <begin position="11"/>
        <end position="25"/>
    </location>
</feature>
<accession>A0A0F9D7V9</accession>
<feature type="region of interest" description="Disordered" evidence="1">
    <location>
        <begin position="1"/>
        <end position="33"/>
    </location>
</feature>
<sequence length="112" mass="11558">MLDLPASGTARDQEGRFRGEVRSLREGSQGMKEAAAPVHCRSRAFAVSVALIAALAMAAGPAAARAAQVDPVLPLGDYAYTAGSGEQNDLTVSLASGWFTFHDDGALIALTP</sequence>
<proteinExistence type="predicted"/>
<gene>
    <name evidence="2" type="ORF">LCGC14_2231950</name>
</gene>
<evidence type="ECO:0000256" key="1">
    <source>
        <dbReference type="SAM" id="MobiDB-lite"/>
    </source>
</evidence>
<evidence type="ECO:0000313" key="2">
    <source>
        <dbReference type="EMBL" id="KKL57783.1"/>
    </source>
</evidence>